<evidence type="ECO:0000313" key="2">
    <source>
        <dbReference type="Proteomes" id="UP000565441"/>
    </source>
</evidence>
<dbReference type="GO" id="GO:0003824">
    <property type="term" value="F:catalytic activity"/>
    <property type="evidence" value="ECO:0007669"/>
    <property type="project" value="InterPro"/>
</dbReference>
<dbReference type="CDD" id="cd00377">
    <property type="entry name" value="ICL_PEPM"/>
    <property type="match status" value="1"/>
</dbReference>
<dbReference type="SUPFAM" id="SSF51621">
    <property type="entry name" value="Phosphoenolpyruvate/pyruvate domain"/>
    <property type="match status" value="1"/>
</dbReference>
<dbReference type="OrthoDB" id="429143at2759"/>
<dbReference type="Pfam" id="PF13714">
    <property type="entry name" value="PEP_mutase"/>
    <property type="match status" value="1"/>
</dbReference>
<proteinExistence type="predicted"/>
<dbReference type="InterPro" id="IPR039556">
    <property type="entry name" value="ICL/PEPM"/>
</dbReference>
<evidence type="ECO:0000313" key="1">
    <source>
        <dbReference type="EMBL" id="KAF5379187.1"/>
    </source>
</evidence>
<dbReference type="Gene3D" id="3.20.20.60">
    <property type="entry name" value="Phosphoenolpyruvate-binding domains"/>
    <property type="match status" value="1"/>
</dbReference>
<dbReference type="PANTHER" id="PTHR42905:SF16">
    <property type="entry name" value="CARBOXYPHOSPHONOENOLPYRUVATE PHOSPHONOMUTASE-LIKE PROTEIN (AFU_ORTHOLOGUE AFUA_5G07230)"/>
    <property type="match status" value="1"/>
</dbReference>
<dbReference type="InterPro" id="IPR040442">
    <property type="entry name" value="Pyrv_kinase-like_dom_sf"/>
</dbReference>
<keyword evidence="2" id="KW-1185">Reference proteome</keyword>
<comment type="caution">
    <text evidence="1">The sequence shown here is derived from an EMBL/GenBank/DDBJ whole genome shotgun (WGS) entry which is preliminary data.</text>
</comment>
<gene>
    <name evidence="1" type="ORF">D9615_005988</name>
</gene>
<dbReference type="PANTHER" id="PTHR42905">
    <property type="entry name" value="PHOSPHOENOLPYRUVATE CARBOXYLASE"/>
    <property type="match status" value="1"/>
</dbReference>
<organism evidence="1 2">
    <name type="scientific">Tricholomella constricta</name>
    <dbReference type="NCBI Taxonomy" id="117010"/>
    <lineage>
        <taxon>Eukaryota</taxon>
        <taxon>Fungi</taxon>
        <taxon>Dikarya</taxon>
        <taxon>Basidiomycota</taxon>
        <taxon>Agaricomycotina</taxon>
        <taxon>Agaricomycetes</taxon>
        <taxon>Agaricomycetidae</taxon>
        <taxon>Agaricales</taxon>
        <taxon>Tricholomatineae</taxon>
        <taxon>Lyophyllaceae</taxon>
        <taxon>Tricholomella</taxon>
    </lineage>
</organism>
<dbReference type="InterPro" id="IPR015813">
    <property type="entry name" value="Pyrv/PenolPyrv_kinase-like_dom"/>
</dbReference>
<sequence>MASPIQVDNSYATKLQELHTPGTPVVFANVYDPASTAAVLSLNTGSSTPVKAIATASYAIAESYGVPDEKLTLSLNLDAIARIAPLVRAAGLPLSADLQDGYGTQLVETIQKAVALGVVGANIEDSYPEKGHARGMECLRSVEEQVERIKLAKQTAEDAGVKDFVINARTDILKLDPRPSGWSQEMVVDEAVRRGKAYLEAGATCVFVWGGSPKGVTRAEVERLVRELNGKVAVKLAGDEKGLSVKETAEIGVCRISVGPSLWFEAMNAVKRSAARILGGGQLWAGATA</sequence>
<accession>A0A8H5H9I3</accession>
<dbReference type="AlphaFoldDB" id="A0A8H5H9I3"/>
<dbReference type="Proteomes" id="UP000565441">
    <property type="component" value="Unassembled WGS sequence"/>
</dbReference>
<name>A0A8H5H9I3_9AGAR</name>
<dbReference type="EMBL" id="JAACJP010000017">
    <property type="protein sequence ID" value="KAF5379187.1"/>
    <property type="molecule type" value="Genomic_DNA"/>
</dbReference>
<protein>
    <submittedName>
        <fullName evidence="1">Uncharacterized protein</fullName>
    </submittedName>
</protein>
<reference evidence="1 2" key="1">
    <citation type="journal article" date="2020" name="ISME J.">
        <title>Uncovering the hidden diversity of litter-decomposition mechanisms in mushroom-forming fungi.</title>
        <authorList>
            <person name="Floudas D."/>
            <person name="Bentzer J."/>
            <person name="Ahren D."/>
            <person name="Johansson T."/>
            <person name="Persson P."/>
            <person name="Tunlid A."/>
        </authorList>
    </citation>
    <scope>NUCLEOTIDE SEQUENCE [LARGE SCALE GENOMIC DNA]</scope>
    <source>
        <strain evidence="1 2">CBS 661.87</strain>
    </source>
</reference>